<dbReference type="GO" id="GO:0008630">
    <property type="term" value="P:intrinsic apoptotic signaling pathway in response to DNA damage"/>
    <property type="evidence" value="ECO:0007669"/>
    <property type="project" value="TreeGrafter"/>
</dbReference>
<keyword evidence="11 17" id="KW-1133">Transmembrane helix</keyword>
<evidence type="ECO:0000256" key="6">
    <source>
        <dbReference type="ARBA" id="ARBA00022499"/>
    </source>
</evidence>
<keyword evidence="9" id="KW-1000">Mitochondrion outer membrane</keyword>
<feature type="domain" description="Bcl-2 Bcl-2 homology region 1-3" evidence="18">
    <location>
        <begin position="63"/>
        <end position="158"/>
    </location>
</feature>
<evidence type="ECO:0000256" key="10">
    <source>
        <dbReference type="ARBA" id="ARBA00022843"/>
    </source>
</evidence>
<keyword evidence="10" id="KW-0832">Ubl conjugation</keyword>
<reference evidence="20" key="1">
    <citation type="submission" date="2024-04" db="EMBL/GenBank/DDBJ databases">
        <title>Salinicola lusitanus LLJ914,a marine bacterium isolated from the Okinawa Trough.</title>
        <authorList>
            <person name="Li J."/>
        </authorList>
    </citation>
    <scope>NUCLEOTIDE SEQUENCE [LARGE SCALE GENOMIC DNA]</scope>
</reference>
<keyword evidence="14 17" id="KW-0472">Membrane</keyword>
<keyword evidence="8" id="KW-0053">Apoptosis</keyword>
<dbReference type="AlphaFoldDB" id="A0AAW0Q3P8"/>
<dbReference type="EMBL" id="JBBPFD010000002">
    <property type="protein sequence ID" value="KAK7940561.1"/>
    <property type="molecule type" value="Genomic_DNA"/>
</dbReference>
<evidence type="ECO:0000256" key="3">
    <source>
        <dbReference type="ARBA" id="ARBA00004572"/>
    </source>
</evidence>
<evidence type="ECO:0000256" key="15">
    <source>
        <dbReference type="ARBA" id="ARBA00023242"/>
    </source>
</evidence>
<dbReference type="SUPFAM" id="SSF56854">
    <property type="entry name" value="Bcl-2 inhibitors of programmed cell death"/>
    <property type="match status" value="1"/>
</dbReference>
<dbReference type="GO" id="GO:0005829">
    <property type="term" value="C:cytosol"/>
    <property type="evidence" value="ECO:0007669"/>
    <property type="project" value="UniProtKB-ARBA"/>
</dbReference>
<name>A0AAW0Q3P8_9GOBI</name>
<keyword evidence="7 17" id="KW-0812">Transmembrane</keyword>
<dbReference type="PROSITE" id="PS50062">
    <property type="entry name" value="BCL2_FAMILY"/>
    <property type="match status" value="1"/>
</dbReference>
<evidence type="ECO:0000256" key="5">
    <source>
        <dbReference type="ARBA" id="ARBA00022490"/>
    </source>
</evidence>
<evidence type="ECO:0000256" key="16">
    <source>
        <dbReference type="ARBA" id="ARBA00067217"/>
    </source>
</evidence>
<dbReference type="PRINTS" id="PR01862">
    <property type="entry name" value="BCL2FAMILY"/>
</dbReference>
<evidence type="ECO:0000256" key="9">
    <source>
        <dbReference type="ARBA" id="ARBA00022787"/>
    </source>
</evidence>
<comment type="caution">
    <text evidence="19">The sequence shown here is derived from an EMBL/GenBank/DDBJ whole genome shotgun (WGS) entry which is preliminary data.</text>
</comment>
<dbReference type="GO" id="GO:0051400">
    <property type="term" value="F:BH domain binding"/>
    <property type="evidence" value="ECO:0007669"/>
    <property type="project" value="TreeGrafter"/>
</dbReference>
<dbReference type="Proteomes" id="UP001460270">
    <property type="component" value="Unassembled WGS sequence"/>
</dbReference>
<dbReference type="Gene3D" id="1.10.437.10">
    <property type="entry name" value="Blc2-like"/>
    <property type="match status" value="1"/>
</dbReference>
<evidence type="ECO:0000256" key="17">
    <source>
        <dbReference type="SAM" id="Phobius"/>
    </source>
</evidence>
<evidence type="ECO:0000256" key="14">
    <source>
        <dbReference type="ARBA" id="ARBA00023136"/>
    </source>
</evidence>
<dbReference type="GO" id="GO:0005741">
    <property type="term" value="C:mitochondrial outer membrane"/>
    <property type="evidence" value="ECO:0007669"/>
    <property type="project" value="UniProtKB-SubCell"/>
</dbReference>
<proteinExistence type="inferred from homology"/>
<evidence type="ECO:0000313" key="20">
    <source>
        <dbReference type="Proteomes" id="UP001460270"/>
    </source>
</evidence>
<dbReference type="InterPro" id="IPR002475">
    <property type="entry name" value="Bcl2-like"/>
</dbReference>
<dbReference type="GO" id="GO:0001836">
    <property type="term" value="P:release of cytochrome c from mitochondria"/>
    <property type="evidence" value="ECO:0007669"/>
    <property type="project" value="TreeGrafter"/>
</dbReference>
<feature type="transmembrane region" description="Helical" evidence="17">
    <location>
        <begin position="169"/>
        <end position="187"/>
    </location>
</feature>
<dbReference type="InterPro" id="IPR036834">
    <property type="entry name" value="Bcl-2-like_sf"/>
</dbReference>
<organism evidence="19 20">
    <name type="scientific">Mugilogobius chulae</name>
    <name type="common">yellowstripe goby</name>
    <dbReference type="NCBI Taxonomy" id="88201"/>
    <lineage>
        <taxon>Eukaryota</taxon>
        <taxon>Metazoa</taxon>
        <taxon>Chordata</taxon>
        <taxon>Craniata</taxon>
        <taxon>Vertebrata</taxon>
        <taxon>Euteleostomi</taxon>
        <taxon>Actinopterygii</taxon>
        <taxon>Neopterygii</taxon>
        <taxon>Teleostei</taxon>
        <taxon>Neoteleostei</taxon>
        <taxon>Acanthomorphata</taxon>
        <taxon>Gobiaria</taxon>
        <taxon>Gobiiformes</taxon>
        <taxon>Gobioidei</taxon>
        <taxon>Gobiidae</taxon>
        <taxon>Gobionellinae</taxon>
        <taxon>Mugilogobius</taxon>
    </lineage>
</organism>
<evidence type="ECO:0000259" key="18">
    <source>
        <dbReference type="SMART" id="SM00337"/>
    </source>
</evidence>
<dbReference type="GO" id="GO:0043065">
    <property type="term" value="P:positive regulation of apoptotic process"/>
    <property type="evidence" value="ECO:0007669"/>
    <property type="project" value="UniProtKB-ARBA"/>
</dbReference>
<evidence type="ECO:0000256" key="8">
    <source>
        <dbReference type="ARBA" id="ARBA00022703"/>
    </source>
</evidence>
<dbReference type="CDD" id="cd06845">
    <property type="entry name" value="Bcl-2_like"/>
    <property type="match status" value="1"/>
</dbReference>
<accession>A0AAW0Q3P8</accession>
<evidence type="ECO:0000256" key="13">
    <source>
        <dbReference type="ARBA" id="ARBA00023128"/>
    </source>
</evidence>
<dbReference type="GO" id="GO:0008053">
    <property type="term" value="P:mitochondrial fusion"/>
    <property type="evidence" value="ECO:0007669"/>
    <property type="project" value="TreeGrafter"/>
</dbReference>
<dbReference type="PANTHER" id="PTHR11256">
    <property type="entry name" value="BCL-2 RELATED"/>
    <property type="match status" value="1"/>
</dbReference>
<evidence type="ECO:0000313" key="19">
    <source>
        <dbReference type="EMBL" id="KAK7940561.1"/>
    </source>
</evidence>
<comment type="similarity">
    <text evidence="4">Belongs to the Bcl-2 family.</text>
</comment>
<dbReference type="GO" id="GO:0005634">
    <property type="term" value="C:nucleus"/>
    <property type="evidence" value="ECO:0007669"/>
    <property type="project" value="UniProtKB-SubCell"/>
</dbReference>
<evidence type="ECO:0000256" key="12">
    <source>
        <dbReference type="ARBA" id="ARBA00022990"/>
    </source>
</evidence>
<dbReference type="PANTHER" id="PTHR11256:SF42">
    <property type="entry name" value="APOPTOSIS REGULATOR BAX"/>
    <property type="match status" value="1"/>
</dbReference>
<comment type="subcellular location">
    <subcellularLocation>
        <location evidence="2">Cytoplasm</location>
    </subcellularLocation>
    <subcellularLocation>
        <location evidence="3">Mitochondrion outer membrane</location>
        <topology evidence="3">Single-pass membrane protein</topology>
    </subcellularLocation>
    <subcellularLocation>
        <location evidence="1">Nucleus</location>
    </subcellularLocation>
</comment>
<evidence type="ECO:0000256" key="1">
    <source>
        <dbReference type="ARBA" id="ARBA00004123"/>
    </source>
</evidence>
<dbReference type="GO" id="GO:0015267">
    <property type="term" value="F:channel activity"/>
    <property type="evidence" value="ECO:0007669"/>
    <property type="project" value="TreeGrafter"/>
</dbReference>
<keyword evidence="5" id="KW-0963">Cytoplasm</keyword>
<dbReference type="GO" id="GO:0097192">
    <property type="term" value="P:extrinsic apoptotic signaling pathway in absence of ligand"/>
    <property type="evidence" value="ECO:0007669"/>
    <property type="project" value="TreeGrafter"/>
</dbReference>
<keyword evidence="6" id="KW-1017">Isopeptide bond</keyword>
<keyword evidence="13" id="KW-0496">Mitochondrion</keyword>
<dbReference type="Pfam" id="PF00452">
    <property type="entry name" value="Bcl-2"/>
    <property type="match status" value="1"/>
</dbReference>
<evidence type="ECO:0000256" key="11">
    <source>
        <dbReference type="ARBA" id="ARBA00022989"/>
    </source>
</evidence>
<keyword evidence="12" id="KW-0007">Acetylation</keyword>
<dbReference type="InterPro" id="IPR026298">
    <property type="entry name" value="Bcl-2_fam"/>
</dbReference>
<dbReference type="InterPro" id="IPR046371">
    <property type="entry name" value="Bcl-2_BH1-3"/>
</dbReference>
<dbReference type="SMART" id="SM00337">
    <property type="entry name" value="BCL"/>
    <property type="match status" value="1"/>
</dbReference>
<dbReference type="FunFam" id="1.10.437.10:FF:000004">
    <property type="entry name" value="apoptosis regulator BAX isoform X2"/>
    <property type="match status" value="1"/>
</dbReference>
<sequence>MASHSGGGDEGKNEILEVGAVLLKDFIYERVKRHGESNAVVTREQLGGGELCDPKHKKLAQCLQQIGDELDGNMELQRMISDSSLSPTKDIFMKVAIEIFSDGKFNWGRVVALFYFACRLVIKALVTQVPDIIRTIISWTLDYLREHVINWIRDQGGWEGIRSYFGTPTWQTVGVFLAGVLTTVLVIRKM</sequence>
<evidence type="ECO:0000256" key="7">
    <source>
        <dbReference type="ARBA" id="ARBA00022692"/>
    </source>
</evidence>
<keyword evidence="20" id="KW-1185">Reference proteome</keyword>
<evidence type="ECO:0000256" key="4">
    <source>
        <dbReference type="ARBA" id="ARBA00009458"/>
    </source>
</evidence>
<keyword evidence="15" id="KW-0539">Nucleus</keyword>
<protein>
    <recommendedName>
        <fullName evidence="16">Apoptosis regulator BAX</fullName>
    </recommendedName>
</protein>
<gene>
    <name evidence="19" type="ORF">WMY93_003887</name>
</gene>
<evidence type="ECO:0000256" key="2">
    <source>
        <dbReference type="ARBA" id="ARBA00004496"/>
    </source>
</evidence>